<sequence>MDHKLMVNNLILK</sequence>
<proteinExistence type="predicted"/>
<dbReference type="EMBL" id="FMIO01000338">
    <property type="protein sequence ID" value="SCL90879.1"/>
    <property type="molecule type" value="Genomic_DNA"/>
</dbReference>
<name>A0A1D3L9H0_PLACE</name>
<gene>
    <name evidence="1" type="ORF">PCHDK_000522800</name>
</gene>
<dbReference type="Proteomes" id="UP000195879">
    <property type="component" value="Unassembled WGS sequence"/>
</dbReference>
<reference evidence="1 2" key="1">
    <citation type="submission" date="2016-08" db="EMBL/GenBank/DDBJ databases">
        <authorList>
            <consortium name="Pathogen Informatics"/>
        </authorList>
    </citation>
    <scope>NUCLEOTIDE SEQUENCE [LARGE SCALE GENOMIC DNA]</scope>
    <source>
        <strain evidence="1 2">DK</strain>
    </source>
</reference>
<evidence type="ECO:0000313" key="1">
    <source>
        <dbReference type="EMBL" id="SCL90879.1"/>
    </source>
</evidence>
<evidence type="ECO:0000313" key="2">
    <source>
        <dbReference type="Proteomes" id="UP000195879"/>
    </source>
</evidence>
<protein>
    <submittedName>
        <fullName evidence="1">Uncharacterized protein</fullName>
    </submittedName>
</protein>
<accession>A0A1D3L9H0</accession>
<organism evidence="1 2">
    <name type="scientific">Plasmodium chabaudi adami</name>
    <dbReference type="NCBI Taxonomy" id="5826"/>
    <lineage>
        <taxon>Eukaryota</taxon>
        <taxon>Sar</taxon>
        <taxon>Alveolata</taxon>
        <taxon>Apicomplexa</taxon>
        <taxon>Aconoidasida</taxon>
        <taxon>Haemosporida</taxon>
        <taxon>Plasmodiidae</taxon>
        <taxon>Plasmodium</taxon>
        <taxon>Plasmodium (Vinckeia)</taxon>
    </lineage>
</organism>